<keyword evidence="3" id="KW-1185">Reference proteome</keyword>
<name>A0A250X5Y2_9CHLO</name>
<dbReference type="SUPFAM" id="SSF55961">
    <property type="entry name" value="Bet v1-like"/>
    <property type="match status" value="1"/>
</dbReference>
<dbReference type="OrthoDB" id="47798at2759"/>
<dbReference type="CDD" id="cd07817">
    <property type="entry name" value="SRPBCC_8"/>
    <property type="match status" value="1"/>
</dbReference>
<evidence type="ECO:0000313" key="2">
    <source>
        <dbReference type="EMBL" id="GAX78302.1"/>
    </source>
</evidence>
<dbReference type="InterPro" id="IPR023393">
    <property type="entry name" value="START-like_dom_sf"/>
</dbReference>
<evidence type="ECO:0000259" key="1">
    <source>
        <dbReference type="Pfam" id="PF03364"/>
    </source>
</evidence>
<dbReference type="Proteomes" id="UP000232323">
    <property type="component" value="Unassembled WGS sequence"/>
</dbReference>
<accession>A0A250X5Y2</accession>
<dbReference type="STRING" id="1157962.A0A250X5Y2"/>
<evidence type="ECO:0000313" key="3">
    <source>
        <dbReference type="Proteomes" id="UP000232323"/>
    </source>
</evidence>
<dbReference type="EMBL" id="BEGY01000031">
    <property type="protein sequence ID" value="GAX78302.1"/>
    <property type="molecule type" value="Genomic_DNA"/>
</dbReference>
<sequence>MRVSACQSSSRLRYTPSVEVRKNKRTFSGRLKQKSSYQGQALNTACSNGSLTRWRMSRWLENKSQVEVPVPLETAWSLWSDREQIPKWMPWIKSVKVQEDDMRKSKWTLSTHQFGRDWEFSWLSRNLQPILNQKIHWVSEPGSTSMPGIEIANRGQIRFVRKGAKACGVTLTISYELPDALVPFGNALTPLVEGILAKDMERFKEYALKTQELMKVSVA</sequence>
<comment type="caution">
    <text evidence="2">The sequence shown here is derived from an EMBL/GenBank/DDBJ whole genome shotgun (WGS) entry which is preliminary data.</text>
</comment>
<dbReference type="InterPro" id="IPR005031">
    <property type="entry name" value="COQ10_START"/>
</dbReference>
<dbReference type="PANTHER" id="PTHR33824:SF7">
    <property type="entry name" value="POLYKETIDE CYCLASE_DEHYDRASE AND LIPID TRANSPORT SUPERFAMILY PROTEIN"/>
    <property type="match status" value="1"/>
</dbReference>
<feature type="domain" description="Coenzyme Q-binding protein COQ10 START" evidence="1">
    <location>
        <begin position="68"/>
        <end position="196"/>
    </location>
</feature>
<protein>
    <recommendedName>
        <fullName evidence="1">Coenzyme Q-binding protein COQ10 START domain-containing protein</fullName>
    </recommendedName>
</protein>
<dbReference type="InterPro" id="IPR047137">
    <property type="entry name" value="ORF3"/>
</dbReference>
<reference evidence="2 3" key="1">
    <citation type="submission" date="2017-08" db="EMBL/GenBank/DDBJ databases">
        <title>Acidophilic green algal genome provides insights into adaptation to an acidic environment.</title>
        <authorList>
            <person name="Hirooka S."/>
            <person name="Hirose Y."/>
            <person name="Kanesaki Y."/>
            <person name="Higuchi S."/>
            <person name="Fujiwara T."/>
            <person name="Onuma R."/>
            <person name="Era A."/>
            <person name="Ohbayashi R."/>
            <person name="Uzuka A."/>
            <person name="Nozaki H."/>
            <person name="Yoshikawa H."/>
            <person name="Miyagishima S.Y."/>
        </authorList>
    </citation>
    <scope>NUCLEOTIDE SEQUENCE [LARGE SCALE GENOMIC DNA]</scope>
    <source>
        <strain evidence="2 3">NIES-2499</strain>
    </source>
</reference>
<gene>
    <name evidence="2" type="ORF">CEUSTIGMA_g5744.t1</name>
</gene>
<dbReference type="Pfam" id="PF03364">
    <property type="entry name" value="Polyketide_cyc"/>
    <property type="match status" value="1"/>
</dbReference>
<organism evidence="2 3">
    <name type="scientific">Chlamydomonas eustigma</name>
    <dbReference type="NCBI Taxonomy" id="1157962"/>
    <lineage>
        <taxon>Eukaryota</taxon>
        <taxon>Viridiplantae</taxon>
        <taxon>Chlorophyta</taxon>
        <taxon>core chlorophytes</taxon>
        <taxon>Chlorophyceae</taxon>
        <taxon>CS clade</taxon>
        <taxon>Chlamydomonadales</taxon>
        <taxon>Chlamydomonadaceae</taxon>
        <taxon>Chlamydomonas</taxon>
    </lineage>
</organism>
<proteinExistence type="predicted"/>
<dbReference type="Gene3D" id="3.30.530.20">
    <property type="match status" value="1"/>
</dbReference>
<dbReference type="AlphaFoldDB" id="A0A250X5Y2"/>
<dbReference type="PANTHER" id="PTHR33824">
    <property type="entry name" value="POLYKETIDE CYCLASE/DEHYDRASE AND LIPID TRANSPORT SUPERFAMILY PROTEIN"/>
    <property type="match status" value="1"/>
</dbReference>